<reference evidence="9" key="1">
    <citation type="submission" date="2018-07" db="EMBL/GenBank/DDBJ databases">
        <title>Genome sequencing of Paracoccus sp. SC2-6.</title>
        <authorList>
            <person name="Heo J."/>
            <person name="Kim S.-J."/>
            <person name="Kwon S.-W."/>
        </authorList>
    </citation>
    <scope>NUCLEOTIDE SEQUENCE [LARGE SCALE GENOMIC DNA]</scope>
    <source>
        <strain evidence="9">SC2-6</strain>
    </source>
</reference>
<dbReference type="GO" id="GO:0003723">
    <property type="term" value="F:RNA binding"/>
    <property type="evidence" value="ECO:0007669"/>
    <property type="project" value="UniProtKB-UniRule"/>
</dbReference>
<evidence type="ECO:0000313" key="9">
    <source>
        <dbReference type="Proteomes" id="UP000252023"/>
    </source>
</evidence>
<keyword evidence="3 6" id="KW-0694">RNA-binding</keyword>
<name>A0A344PLW8_9RHOB</name>
<evidence type="ECO:0000256" key="3">
    <source>
        <dbReference type="ARBA" id="ARBA00022884"/>
    </source>
</evidence>
<dbReference type="OrthoDB" id="9797817at2"/>
<gene>
    <name evidence="6 8" type="primary">nusB</name>
    <name evidence="8" type="ORF">DRW48_12355</name>
</gene>
<comment type="function">
    <text evidence="6">Involved in transcription antitermination. Required for transcription of ribosomal RNA (rRNA) genes. Binds specifically to the boxA antiterminator sequence of the ribosomal RNA (rrn) operons.</text>
</comment>
<evidence type="ECO:0000313" key="8">
    <source>
        <dbReference type="EMBL" id="AXC50373.1"/>
    </source>
</evidence>
<dbReference type="NCBIfam" id="TIGR01951">
    <property type="entry name" value="nusB"/>
    <property type="match status" value="1"/>
</dbReference>
<dbReference type="GO" id="GO:0006353">
    <property type="term" value="P:DNA-templated transcription termination"/>
    <property type="evidence" value="ECO:0007669"/>
    <property type="project" value="UniProtKB-UniRule"/>
</dbReference>
<protein>
    <recommendedName>
        <fullName evidence="6">Transcription antitermination protein NusB</fullName>
    </recommendedName>
    <alternativeName>
        <fullName evidence="6">Antitermination factor NusB</fullName>
    </alternativeName>
</protein>
<dbReference type="GO" id="GO:0031564">
    <property type="term" value="P:transcription antitermination"/>
    <property type="evidence" value="ECO:0007669"/>
    <property type="project" value="UniProtKB-KW"/>
</dbReference>
<keyword evidence="2 6" id="KW-0889">Transcription antitermination</keyword>
<dbReference type="HAMAP" id="MF_00073">
    <property type="entry name" value="NusB"/>
    <property type="match status" value="1"/>
</dbReference>
<sequence>MSQPDQSERRARIQRRSSAARIYAVQALFQMEAAGQSAERVETEFRHWRIAAPDADGPGIESPEADEELFGRILDDAVTWQARIDQMTDRALVDRWPLDRIDPVLRAVFRAAGAELMAAKAPSRVVISEYMRVAEAFFAEGPEVKLVNAVLDQVARAARPEAFGA</sequence>
<comment type="similarity">
    <text evidence="1 6">Belongs to the NusB family.</text>
</comment>
<evidence type="ECO:0000256" key="4">
    <source>
        <dbReference type="ARBA" id="ARBA00023015"/>
    </source>
</evidence>
<organism evidence="8 9">
    <name type="scientific">Paracoccus suum</name>
    <dbReference type="NCBI Taxonomy" id="2259340"/>
    <lineage>
        <taxon>Bacteria</taxon>
        <taxon>Pseudomonadati</taxon>
        <taxon>Pseudomonadota</taxon>
        <taxon>Alphaproteobacteria</taxon>
        <taxon>Rhodobacterales</taxon>
        <taxon>Paracoccaceae</taxon>
        <taxon>Paracoccus</taxon>
    </lineage>
</organism>
<proteinExistence type="inferred from homology"/>
<dbReference type="KEGG" id="pars:DRW48_12355"/>
<dbReference type="SUPFAM" id="SSF48013">
    <property type="entry name" value="NusB-like"/>
    <property type="match status" value="1"/>
</dbReference>
<dbReference type="EMBL" id="CP030918">
    <property type="protein sequence ID" value="AXC50373.1"/>
    <property type="molecule type" value="Genomic_DNA"/>
</dbReference>
<evidence type="ECO:0000256" key="1">
    <source>
        <dbReference type="ARBA" id="ARBA00005952"/>
    </source>
</evidence>
<dbReference type="InterPro" id="IPR035926">
    <property type="entry name" value="NusB-like_sf"/>
</dbReference>
<dbReference type="InterPro" id="IPR006027">
    <property type="entry name" value="NusB_RsmB_TIM44"/>
</dbReference>
<dbReference type="AlphaFoldDB" id="A0A344PLW8"/>
<dbReference type="InterPro" id="IPR011605">
    <property type="entry name" value="NusB_fam"/>
</dbReference>
<dbReference type="RefSeq" id="WP_114076690.1">
    <property type="nucleotide sequence ID" value="NZ_CP030918.1"/>
</dbReference>
<keyword evidence="9" id="KW-1185">Reference proteome</keyword>
<evidence type="ECO:0000256" key="6">
    <source>
        <dbReference type="HAMAP-Rule" id="MF_00073"/>
    </source>
</evidence>
<evidence type="ECO:0000256" key="2">
    <source>
        <dbReference type="ARBA" id="ARBA00022814"/>
    </source>
</evidence>
<evidence type="ECO:0000256" key="5">
    <source>
        <dbReference type="ARBA" id="ARBA00023163"/>
    </source>
</evidence>
<evidence type="ECO:0000259" key="7">
    <source>
        <dbReference type="Pfam" id="PF01029"/>
    </source>
</evidence>
<dbReference type="Proteomes" id="UP000252023">
    <property type="component" value="Chromosome"/>
</dbReference>
<accession>A0A344PLW8</accession>
<keyword evidence="4 6" id="KW-0805">Transcription regulation</keyword>
<keyword evidence="5 6" id="KW-0804">Transcription</keyword>
<dbReference type="Pfam" id="PF01029">
    <property type="entry name" value="NusB"/>
    <property type="match status" value="1"/>
</dbReference>
<dbReference type="Gene3D" id="1.10.940.10">
    <property type="entry name" value="NusB-like"/>
    <property type="match status" value="1"/>
</dbReference>
<feature type="domain" description="NusB/RsmB/TIM44" evidence="7">
    <location>
        <begin position="19"/>
        <end position="156"/>
    </location>
</feature>